<dbReference type="RefSeq" id="WP_062888277.1">
    <property type="nucleotide sequence ID" value="NZ_LQGX01000004.1"/>
</dbReference>
<dbReference type="AlphaFoldDB" id="A0A7M1VQD1"/>
<dbReference type="GO" id="GO:0016757">
    <property type="term" value="F:glycosyltransferase activity"/>
    <property type="evidence" value="ECO:0007669"/>
    <property type="project" value="InterPro"/>
</dbReference>
<accession>A0A7M1VQD1</accession>
<dbReference type="EMBL" id="MT898030">
    <property type="protein sequence ID" value="QOS15666.1"/>
    <property type="molecule type" value="Genomic_DNA"/>
</dbReference>
<feature type="domain" description="Glycosyl transferase family 1" evidence="1">
    <location>
        <begin position="155"/>
        <end position="316"/>
    </location>
</feature>
<reference evidence="2" key="1">
    <citation type="submission" date="2020-08" db="EMBL/GenBank/DDBJ databases">
        <title>Genetic structure, function and evolution of capsule biosynthesis loci in Vibrio parahaemolyticus.</title>
        <authorList>
            <person name="Li L."/>
            <person name="Bian S."/>
        </authorList>
    </citation>
    <scope>NUCLEOTIDE SEQUENCE</scope>
    <source>
        <strain evidence="2">VP13</strain>
    </source>
</reference>
<evidence type="ECO:0000313" key="2">
    <source>
        <dbReference type="EMBL" id="QOS15666.1"/>
    </source>
</evidence>
<name>A0A7M1VQD1_VIBPH</name>
<dbReference type="SUPFAM" id="SSF53756">
    <property type="entry name" value="UDP-Glycosyltransferase/glycogen phosphorylase"/>
    <property type="match status" value="1"/>
</dbReference>
<dbReference type="Pfam" id="PF00534">
    <property type="entry name" value="Glycos_transf_1"/>
    <property type="match status" value="1"/>
</dbReference>
<organism evidence="2">
    <name type="scientific">Vibrio parahaemolyticus</name>
    <dbReference type="NCBI Taxonomy" id="670"/>
    <lineage>
        <taxon>Bacteria</taxon>
        <taxon>Pseudomonadati</taxon>
        <taxon>Pseudomonadota</taxon>
        <taxon>Gammaproteobacteria</taxon>
        <taxon>Vibrionales</taxon>
        <taxon>Vibrionaceae</taxon>
        <taxon>Vibrio</taxon>
    </lineage>
</organism>
<evidence type="ECO:0000259" key="1">
    <source>
        <dbReference type="Pfam" id="PF00534"/>
    </source>
</evidence>
<proteinExistence type="predicted"/>
<protein>
    <recommendedName>
        <fullName evidence="1">Glycosyl transferase family 1 domain-containing protein</fullName>
    </recommendedName>
</protein>
<sequence>MCYLFICDHHLDPRLTRRKNWLERKYGKCIIYVDKSRGIHFKNNDNEEHDLKELSFFKVYKHKYIYVSGAKVVITHFFYLLFARFLNKELVYEIPDLPLRLDSKLKNEIISSIFKLIVKVLFKRVVITSSAFKKRLPKKIDYYECENLPSLMEFDNSNAKKIKEKSVSFVGVIRYMKQMKMLIRYASIRNINVNFFGGPQENIDELIEYNNSLTEKGRVNFYGVFSQDELVNIYSKTSFVYSVYDSSQENVRLALPNKLYESILFQTPIIVSKSTYLGEIVSEENSGFQVESQNFADFCLDMDEGLEKNYTFNSEKVRDKIANQEKRFMDWLDRV</sequence>
<dbReference type="InterPro" id="IPR001296">
    <property type="entry name" value="Glyco_trans_1"/>
</dbReference>
<dbReference type="Gene3D" id="3.40.50.2000">
    <property type="entry name" value="Glycogen Phosphorylase B"/>
    <property type="match status" value="1"/>
</dbReference>
<gene>
    <name evidence="2" type="ORF">VP13_00010</name>
</gene>